<feature type="transmembrane region" description="Helical" evidence="1">
    <location>
        <begin position="139"/>
        <end position="156"/>
    </location>
</feature>
<feature type="transmembrane region" description="Helical" evidence="1">
    <location>
        <begin position="109"/>
        <end position="133"/>
    </location>
</feature>
<reference evidence="2 3" key="1">
    <citation type="journal article" date="2014" name="PLoS Genet.">
        <title>Phylogenetically driven sequencing of extremely halophilic archaea reveals strategies for static and dynamic osmo-response.</title>
        <authorList>
            <person name="Becker E.A."/>
            <person name="Seitzer P.M."/>
            <person name="Tritt A."/>
            <person name="Larsen D."/>
            <person name="Krusor M."/>
            <person name="Yao A.I."/>
            <person name="Wu D."/>
            <person name="Madern D."/>
            <person name="Eisen J.A."/>
            <person name="Darling A.E."/>
            <person name="Facciotti M.T."/>
        </authorList>
    </citation>
    <scope>NUCLEOTIDE SEQUENCE [LARGE SCALE GENOMIC DNA]</scope>
    <source>
        <strain evidence="2 3">ATCC BAA-1513</strain>
    </source>
</reference>
<accession>M0H8Z0</accession>
<feature type="transmembrane region" description="Helical" evidence="1">
    <location>
        <begin position="12"/>
        <end position="43"/>
    </location>
</feature>
<proteinExistence type="predicted"/>
<dbReference type="OrthoDB" id="308469at2157"/>
<dbReference type="EMBL" id="AOLK01000026">
    <property type="protein sequence ID" value="ELZ80278.1"/>
    <property type="molecule type" value="Genomic_DNA"/>
</dbReference>
<dbReference type="PATRIC" id="fig|1230453.4.peg.3856"/>
<dbReference type="STRING" id="1230453.C453_19430"/>
<keyword evidence="1" id="KW-0472">Membrane</keyword>
<gene>
    <name evidence="2" type="ORF">C453_19430</name>
</gene>
<keyword evidence="1" id="KW-0812">Transmembrane</keyword>
<dbReference type="Pfam" id="PF24363">
    <property type="entry name" value="DUF7519"/>
    <property type="match status" value="1"/>
</dbReference>
<protein>
    <submittedName>
        <fullName evidence="2">Uncharacterized protein</fullName>
    </submittedName>
</protein>
<organism evidence="2 3">
    <name type="scientific">Haloferax elongans ATCC BAA-1513</name>
    <dbReference type="NCBI Taxonomy" id="1230453"/>
    <lineage>
        <taxon>Archaea</taxon>
        <taxon>Methanobacteriati</taxon>
        <taxon>Methanobacteriota</taxon>
        <taxon>Stenosarchaea group</taxon>
        <taxon>Halobacteria</taxon>
        <taxon>Halobacteriales</taxon>
        <taxon>Haloferacaceae</taxon>
        <taxon>Haloferax</taxon>
    </lineage>
</organism>
<feature type="transmembrane region" description="Helical" evidence="1">
    <location>
        <begin position="55"/>
        <end position="88"/>
    </location>
</feature>
<dbReference type="Proteomes" id="UP000011612">
    <property type="component" value="Unassembled WGS sequence"/>
</dbReference>
<evidence type="ECO:0000313" key="2">
    <source>
        <dbReference type="EMBL" id="ELZ80278.1"/>
    </source>
</evidence>
<evidence type="ECO:0000256" key="1">
    <source>
        <dbReference type="SAM" id="Phobius"/>
    </source>
</evidence>
<evidence type="ECO:0000313" key="3">
    <source>
        <dbReference type="Proteomes" id="UP000011612"/>
    </source>
</evidence>
<dbReference type="RefSeq" id="WP_008327232.1">
    <property type="nucleotide sequence ID" value="NZ_AOLK01000026.1"/>
</dbReference>
<dbReference type="InterPro" id="IPR055941">
    <property type="entry name" value="DUF7519"/>
</dbReference>
<comment type="caution">
    <text evidence="2">The sequence shown here is derived from an EMBL/GenBank/DDBJ whole genome shotgun (WGS) entry which is preliminary data.</text>
</comment>
<dbReference type="AlphaFoldDB" id="M0H8Z0"/>
<sequence>MPPLLSSSIALVTAIGTAIVTAVSVYTVAAGTLGVLILGAGLVRGSVNVYSTGTVLLVGAILFAGAVGMAPSFLLAASFLLLLSWNVGQNGFSIAREVGGDTSTRRIELVHTISSSVVLAAGCSVGYAVFLSVTGGESVVALGALLVGVLALLSTLQGEGLFEN</sequence>
<keyword evidence="1" id="KW-1133">Transmembrane helix</keyword>
<keyword evidence="3" id="KW-1185">Reference proteome</keyword>
<name>M0H8Z0_HALEO</name>